<reference evidence="3 4" key="1">
    <citation type="journal article" date="2012" name="J. Bacteriol.">
        <title>Genome sequence of the bacterium Streptomyces davawensis JCM 4913 and heterologous production of the unique antibiotic roseoflavin.</title>
        <authorList>
            <person name="Jankowitsch F."/>
            <person name="Schwarz J."/>
            <person name="Ruckert C."/>
            <person name="Gust B."/>
            <person name="Szczepanowski R."/>
            <person name="Blom J."/>
            <person name="Pelzer S."/>
            <person name="Kalinowski J."/>
            <person name="Mack M."/>
        </authorList>
    </citation>
    <scope>NUCLEOTIDE SEQUENCE [LARGE SCALE GENOMIC DNA]</scope>
    <source>
        <strain evidence="4">DSM 101723 / JCM 4913 / KCC S-0913 / 768</strain>
    </source>
</reference>
<dbReference type="Proteomes" id="UP000008043">
    <property type="component" value="Chromosome"/>
</dbReference>
<dbReference type="PATRIC" id="fig|1214101.3.peg.170"/>
<evidence type="ECO:0000259" key="2">
    <source>
        <dbReference type="Pfam" id="PF26526"/>
    </source>
</evidence>
<dbReference type="EMBL" id="HE971709">
    <property type="protein sequence ID" value="CCK24553.1"/>
    <property type="molecule type" value="Genomic_DNA"/>
</dbReference>
<dbReference type="Pfam" id="PF26526">
    <property type="entry name" value="DUF8175"/>
    <property type="match status" value="1"/>
</dbReference>
<dbReference type="HOGENOM" id="CLU_079857_1_0_11"/>
<feature type="transmembrane region" description="Helical" evidence="1">
    <location>
        <begin position="20"/>
        <end position="40"/>
    </location>
</feature>
<sequence length="239" mass="25760">MPRTRRPSTPDTPYWTHRSWQASAAFLAVVALAAAVVFFTSGAERGGYARAVSRTPASSEVRVNPCRAQAPAQQSEGAPADLRWGTVHGTRVPVSASQGPARREGRLWRCFARTRVGAALAAQIICSQMSSPAWRLAVQDQVVPGRGRERFAAKREFVQDTAESAAPATATWAGYRTLSYQGRSATVGLLIKTAQGYTATSVRMRWADGDWKVLAGDDGALYSRLTASAVPSGYTLWEA</sequence>
<gene>
    <name evidence="3" type="ORF">BN159_0174</name>
</gene>
<dbReference type="STRING" id="1214101.BN159_0174"/>
<proteinExistence type="predicted"/>
<evidence type="ECO:0000313" key="4">
    <source>
        <dbReference type="Proteomes" id="UP000008043"/>
    </source>
</evidence>
<feature type="domain" description="DUF8175" evidence="2">
    <location>
        <begin position="53"/>
        <end position="228"/>
    </location>
</feature>
<dbReference type="RefSeq" id="WP_015654958.1">
    <property type="nucleotide sequence ID" value="NC_020504.1"/>
</dbReference>
<protein>
    <submittedName>
        <fullName evidence="3">Putative secreted protein</fullName>
    </submittedName>
</protein>
<accession>K4QUC5</accession>
<organism evidence="3 4">
    <name type="scientific">Streptomyces davaonensis (strain DSM 101723 / JCM 4913 / KCC S-0913 / 768)</name>
    <dbReference type="NCBI Taxonomy" id="1214101"/>
    <lineage>
        <taxon>Bacteria</taxon>
        <taxon>Bacillati</taxon>
        <taxon>Actinomycetota</taxon>
        <taxon>Actinomycetes</taxon>
        <taxon>Kitasatosporales</taxon>
        <taxon>Streptomycetaceae</taxon>
        <taxon>Streptomyces</taxon>
    </lineage>
</organism>
<dbReference type="eggNOG" id="ENOG5031YED">
    <property type="taxonomic scope" value="Bacteria"/>
</dbReference>
<dbReference type="KEGG" id="sdv:BN159_0174"/>
<evidence type="ECO:0000256" key="1">
    <source>
        <dbReference type="SAM" id="Phobius"/>
    </source>
</evidence>
<dbReference type="InterPro" id="IPR058488">
    <property type="entry name" value="DUF8175"/>
</dbReference>
<dbReference type="OrthoDB" id="4428031at2"/>
<keyword evidence="1" id="KW-1133">Transmembrane helix</keyword>
<dbReference type="AlphaFoldDB" id="K4QUC5"/>
<evidence type="ECO:0000313" key="3">
    <source>
        <dbReference type="EMBL" id="CCK24553.1"/>
    </source>
</evidence>
<keyword evidence="4" id="KW-1185">Reference proteome</keyword>
<keyword evidence="1" id="KW-0472">Membrane</keyword>
<name>K4QUC5_STRDJ</name>
<keyword evidence="1" id="KW-0812">Transmembrane</keyword>